<name>A0A1H3H0J7_9PSEU</name>
<feature type="transmembrane region" description="Helical" evidence="1">
    <location>
        <begin position="153"/>
        <end position="173"/>
    </location>
</feature>
<reference evidence="2 3" key="1">
    <citation type="submission" date="2016-10" db="EMBL/GenBank/DDBJ databases">
        <authorList>
            <person name="de Groot N.N."/>
        </authorList>
    </citation>
    <scope>NUCLEOTIDE SEQUENCE [LARGE SCALE GENOMIC DNA]</scope>
    <source>
        <strain evidence="2 3">CPCC 202699</strain>
    </source>
</reference>
<proteinExistence type="predicted"/>
<dbReference type="SUPFAM" id="SSF103473">
    <property type="entry name" value="MFS general substrate transporter"/>
    <property type="match status" value="1"/>
</dbReference>
<feature type="transmembrane region" description="Helical" evidence="1">
    <location>
        <begin position="194"/>
        <end position="220"/>
    </location>
</feature>
<dbReference type="Proteomes" id="UP000199515">
    <property type="component" value="Unassembled WGS sequence"/>
</dbReference>
<dbReference type="GO" id="GO:0022857">
    <property type="term" value="F:transmembrane transporter activity"/>
    <property type="evidence" value="ECO:0007669"/>
    <property type="project" value="InterPro"/>
</dbReference>
<dbReference type="STRING" id="589385.SAMN05421504_104450"/>
<dbReference type="Pfam" id="PF07690">
    <property type="entry name" value="MFS_1"/>
    <property type="match status" value="1"/>
</dbReference>
<dbReference type="OrthoDB" id="9770492at2"/>
<evidence type="ECO:0000313" key="2">
    <source>
        <dbReference type="EMBL" id="SDY08438.1"/>
    </source>
</evidence>
<keyword evidence="1" id="KW-0812">Transmembrane</keyword>
<keyword evidence="1" id="KW-1133">Transmembrane helix</keyword>
<accession>A0A1H3H0J7</accession>
<dbReference type="AlphaFoldDB" id="A0A1H3H0J7"/>
<dbReference type="GO" id="GO:0005886">
    <property type="term" value="C:plasma membrane"/>
    <property type="evidence" value="ECO:0007669"/>
    <property type="project" value="TreeGrafter"/>
</dbReference>
<dbReference type="InterPro" id="IPR036259">
    <property type="entry name" value="MFS_trans_sf"/>
</dbReference>
<protein>
    <submittedName>
        <fullName evidence="2">MFS transporter, FSR family, fosmidomycin resistance protein</fullName>
    </submittedName>
</protein>
<feature type="transmembrane region" description="Helical" evidence="1">
    <location>
        <begin position="96"/>
        <end position="113"/>
    </location>
</feature>
<feature type="transmembrane region" description="Helical" evidence="1">
    <location>
        <begin position="40"/>
        <end position="63"/>
    </location>
</feature>
<dbReference type="RefSeq" id="WP_091291327.1">
    <property type="nucleotide sequence ID" value="NZ_FNON01000004.1"/>
</dbReference>
<feature type="transmembrane region" description="Helical" evidence="1">
    <location>
        <begin position="313"/>
        <end position="335"/>
    </location>
</feature>
<keyword evidence="3" id="KW-1185">Reference proteome</keyword>
<feature type="transmembrane region" description="Helical" evidence="1">
    <location>
        <begin position="125"/>
        <end position="147"/>
    </location>
</feature>
<evidence type="ECO:0000256" key="1">
    <source>
        <dbReference type="SAM" id="Phobius"/>
    </source>
</evidence>
<feature type="transmembrane region" description="Helical" evidence="1">
    <location>
        <begin position="70"/>
        <end position="90"/>
    </location>
</feature>
<feature type="transmembrane region" description="Helical" evidence="1">
    <location>
        <begin position="341"/>
        <end position="359"/>
    </location>
</feature>
<dbReference type="PANTHER" id="PTHR43129">
    <property type="entry name" value="FOSMIDOMYCIN RESISTANCE PROTEIN"/>
    <property type="match status" value="1"/>
</dbReference>
<organism evidence="2 3">
    <name type="scientific">Amycolatopsis xylanica</name>
    <dbReference type="NCBI Taxonomy" id="589385"/>
    <lineage>
        <taxon>Bacteria</taxon>
        <taxon>Bacillati</taxon>
        <taxon>Actinomycetota</taxon>
        <taxon>Actinomycetes</taxon>
        <taxon>Pseudonocardiales</taxon>
        <taxon>Pseudonocardiaceae</taxon>
        <taxon>Amycolatopsis</taxon>
    </lineage>
</organism>
<dbReference type="Gene3D" id="1.20.1250.20">
    <property type="entry name" value="MFS general substrate transporter like domains"/>
    <property type="match status" value="2"/>
</dbReference>
<dbReference type="EMBL" id="FNON01000004">
    <property type="protein sequence ID" value="SDY08438.1"/>
    <property type="molecule type" value="Genomic_DNA"/>
</dbReference>
<dbReference type="InterPro" id="IPR011701">
    <property type="entry name" value="MFS"/>
</dbReference>
<sequence>MSNGRLPTVLVSAGHATVDLYQGLIPVLLPFLVLERNYDYSAVSGFVLAATALSALTQPLFGLASDRLRVPWLIPAGMAMAGLGACLVGLVDSYFATLLVIAVSGIGVAAYHPEAARLARATGDVSWFSLGGNLGFAAAPLLAAPVLAWGGLAATPVLVLPALLGIAVTVPLLRQGKRAPVSAETRAANDWPSFLRLTAVTVFRSIVYIGLSTFVGLFVAQRPGGSAAVTIGALFAGGAVGTVLGGRLARRWGRVRTLRIAYAAATFLVPGVALVPGLAVYVLVFLAGLALYVPFSLHITLGQDYLPSRAATASGVTLGLAVSAGGVFAMAVAALAEATSLRVALACLTVLPAAAWLLSRTLPERVHRKELQHHG</sequence>
<evidence type="ECO:0000313" key="3">
    <source>
        <dbReference type="Proteomes" id="UP000199515"/>
    </source>
</evidence>
<keyword evidence="1" id="KW-0472">Membrane</keyword>
<dbReference type="CDD" id="cd17478">
    <property type="entry name" value="MFS_FsR"/>
    <property type="match status" value="1"/>
</dbReference>
<dbReference type="PANTHER" id="PTHR43129:SF1">
    <property type="entry name" value="FOSMIDOMYCIN RESISTANCE PROTEIN"/>
    <property type="match status" value="1"/>
</dbReference>
<gene>
    <name evidence="2" type="ORF">SAMN05421504_104450</name>
</gene>
<feature type="transmembrane region" description="Helical" evidence="1">
    <location>
        <begin position="226"/>
        <end position="245"/>
    </location>
</feature>